<keyword evidence="2 6" id="KW-0853">WD repeat</keyword>
<dbReference type="PROSITE" id="PS50082">
    <property type="entry name" value="WD_REPEATS_2"/>
    <property type="match status" value="2"/>
</dbReference>
<dbReference type="Pfam" id="PF00400">
    <property type="entry name" value="WD40"/>
    <property type="match status" value="2"/>
</dbReference>
<dbReference type="GO" id="GO:0007015">
    <property type="term" value="P:actin filament organization"/>
    <property type="evidence" value="ECO:0007669"/>
    <property type="project" value="TreeGrafter"/>
</dbReference>
<accession>A0A9K3LF70</accession>
<dbReference type="SMART" id="SM00320">
    <property type="entry name" value="WD40"/>
    <property type="match status" value="4"/>
</dbReference>
<evidence type="ECO:0000256" key="5">
    <source>
        <dbReference type="ARBA" id="ARBA00023203"/>
    </source>
</evidence>
<evidence type="ECO:0000256" key="6">
    <source>
        <dbReference type="PROSITE-ProRule" id="PRU00221"/>
    </source>
</evidence>
<reference evidence="9" key="1">
    <citation type="journal article" date="2021" name="Sci. Rep.">
        <title>Diploid genomic architecture of Nitzschia inconspicua, an elite biomass production diatom.</title>
        <authorList>
            <person name="Oliver A."/>
            <person name="Podell S."/>
            <person name="Pinowska A."/>
            <person name="Traller J.C."/>
            <person name="Smith S.R."/>
            <person name="McClure R."/>
            <person name="Beliaev A."/>
            <person name="Bohutskyi P."/>
            <person name="Hill E.A."/>
            <person name="Rabines A."/>
            <person name="Zheng H."/>
            <person name="Allen L.Z."/>
            <person name="Kuo A."/>
            <person name="Grigoriev I.V."/>
            <person name="Allen A.E."/>
            <person name="Hazlebeck D."/>
            <person name="Allen E.E."/>
        </authorList>
    </citation>
    <scope>NUCLEOTIDE SEQUENCE</scope>
    <source>
        <strain evidence="9">Hildebrandi</strain>
    </source>
</reference>
<feature type="repeat" description="WD" evidence="6">
    <location>
        <begin position="135"/>
        <end position="177"/>
    </location>
</feature>
<evidence type="ECO:0000256" key="2">
    <source>
        <dbReference type="ARBA" id="ARBA00022574"/>
    </source>
</evidence>
<dbReference type="GO" id="GO:0051015">
    <property type="term" value="F:actin filament binding"/>
    <property type="evidence" value="ECO:0007669"/>
    <property type="project" value="TreeGrafter"/>
</dbReference>
<dbReference type="Pfam" id="PF08953">
    <property type="entry name" value="DUF1899"/>
    <property type="match status" value="1"/>
</dbReference>
<comment type="similarity">
    <text evidence="1 7">Belongs to the WD repeat coronin family.</text>
</comment>
<dbReference type="AlphaFoldDB" id="A0A9K3LF70"/>
<dbReference type="EMBL" id="JAGRRH010000013">
    <property type="protein sequence ID" value="KAG7360982.1"/>
    <property type="molecule type" value="Genomic_DNA"/>
</dbReference>
<dbReference type="Pfam" id="PF16300">
    <property type="entry name" value="WD40_4"/>
    <property type="match status" value="1"/>
</dbReference>
<keyword evidence="5" id="KW-0009">Actin-binding</keyword>
<dbReference type="PROSITE" id="PS00678">
    <property type="entry name" value="WD_REPEATS_1"/>
    <property type="match status" value="1"/>
</dbReference>
<dbReference type="OrthoDB" id="1850764at2759"/>
<dbReference type="SMART" id="SM01166">
    <property type="entry name" value="DUF1899"/>
    <property type="match status" value="1"/>
</dbReference>
<dbReference type="InterPro" id="IPR019775">
    <property type="entry name" value="WD40_repeat_CS"/>
</dbReference>
<proteinExistence type="inferred from homology"/>
<evidence type="ECO:0000256" key="1">
    <source>
        <dbReference type="ARBA" id="ARBA00009482"/>
    </source>
</evidence>
<dbReference type="PROSITE" id="PS50294">
    <property type="entry name" value="WD_REPEATS_REGION"/>
    <property type="match status" value="2"/>
</dbReference>
<dbReference type="FunFam" id="2.130.10.10:FF:000502">
    <property type="entry name" value="Coronin"/>
    <property type="match status" value="1"/>
</dbReference>
<evidence type="ECO:0000256" key="4">
    <source>
        <dbReference type="ARBA" id="ARBA00023054"/>
    </source>
</evidence>
<evidence type="ECO:0000256" key="3">
    <source>
        <dbReference type="ARBA" id="ARBA00022737"/>
    </source>
</evidence>
<keyword evidence="10" id="KW-1185">Reference proteome</keyword>
<evidence type="ECO:0000256" key="7">
    <source>
        <dbReference type="RuleBase" id="RU280818"/>
    </source>
</evidence>
<gene>
    <name evidence="9" type="ORF">IV203_036082</name>
</gene>
<comment type="caution">
    <text evidence="9">The sequence shown here is derived from an EMBL/GenBank/DDBJ whole genome shotgun (WGS) entry which is preliminary data.</text>
</comment>
<dbReference type="InterPro" id="IPR001680">
    <property type="entry name" value="WD40_rpt"/>
</dbReference>
<protein>
    <recommendedName>
        <fullName evidence="7">Coronin</fullName>
    </recommendedName>
</protein>
<feature type="domain" description="DUF1899" evidence="8">
    <location>
        <begin position="1"/>
        <end position="65"/>
    </location>
</feature>
<keyword evidence="3 7" id="KW-0677">Repeat</keyword>
<name>A0A9K3LF70_9STRA</name>
<feature type="repeat" description="WD" evidence="6">
    <location>
        <begin position="75"/>
        <end position="109"/>
    </location>
</feature>
<evidence type="ECO:0000259" key="8">
    <source>
        <dbReference type="SMART" id="SM01166"/>
    </source>
</evidence>
<dbReference type="PANTHER" id="PTHR10856">
    <property type="entry name" value="CORONIN"/>
    <property type="match status" value="1"/>
</dbReference>
<keyword evidence="4" id="KW-0175">Coiled coil</keyword>
<evidence type="ECO:0000313" key="9">
    <source>
        <dbReference type="EMBL" id="KAG7360982.1"/>
    </source>
</evidence>
<dbReference type="Proteomes" id="UP000693970">
    <property type="component" value="Unassembled WGS sequence"/>
</dbReference>
<dbReference type="InterPro" id="IPR015505">
    <property type="entry name" value="Coronin"/>
</dbReference>
<evidence type="ECO:0000313" key="10">
    <source>
        <dbReference type="Proteomes" id="UP000693970"/>
    </source>
</evidence>
<sequence>MFKIRQSKYRHVFCDQPKNELCYTGFRVATATGDQQYIKASTKYWAVAMFGGGGPLIVGRHDRPGRFEDGTSPILKGHSGAILDTEWSPFDDSLLATASEDSLIKLWSIPEDWEPTDESGLGKKGTDFSDSMLDLDGHSKKVTLLRFHPTAANTLLSTSADYTVKVWDIEAGQAVSTFDSISDLTQDIVWDVRGDKYAASNKDKAVRIVDGRTGKESSKIETAHEGVKSTKIQWMGESGKILTTGASKQSGREMKVWDIKKLSAPLHTEAVDTASGALIPLYDQDTSVLYLCGKGDGQIRLYEFEDKGPYIFKLTDGFRSTVPGKGYCTLPKRGLDIMDCETTRILKLTNKDGIHPLRFIVPRKSDAFQDDIFPPAPAPTPAHTCAEWLKGSSKLPVTMKLDPQSMAAGGGSSAGAKKTAIKTVPMLTKELSKMKRHIQDLEKKLKEGGISYDAYKFSD</sequence>
<dbReference type="SMART" id="SM01167">
    <property type="entry name" value="DUF1900"/>
    <property type="match status" value="1"/>
</dbReference>
<organism evidence="9 10">
    <name type="scientific">Nitzschia inconspicua</name>
    <dbReference type="NCBI Taxonomy" id="303405"/>
    <lineage>
        <taxon>Eukaryota</taxon>
        <taxon>Sar</taxon>
        <taxon>Stramenopiles</taxon>
        <taxon>Ochrophyta</taxon>
        <taxon>Bacillariophyta</taxon>
        <taxon>Bacillariophyceae</taxon>
        <taxon>Bacillariophycidae</taxon>
        <taxon>Bacillariales</taxon>
        <taxon>Bacillariaceae</taxon>
        <taxon>Nitzschia</taxon>
    </lineage>
</organism>
<dbReference type="InterPro" id="IPR015048">
    <property type="entry name" value="DUF1899"/>
</dbReference>
<dbReference type="PANTHER" id="PTHR10856:SF0">
    <property type="entry name" value="CORONIN"/>
    <property type="match status" value="1"/>
</dbReference>
<reference evidence="9" key="2">
    <citation type="submission" date="2021-04" db="EMBL/GenBank/DDBJ databases">
        <authorList>
            <person name="Podell S."/>
        </authorList>
    </citation>
    <scope>NUCLEOTIDE SEQUENCE</scope>
    <source>
        <strain evidence="9">Hildebrandi</strain>
    </source>
</reference>